<reference evidence="5 6" key="1">
    <citation type="submission" date="2019-09" db="EMBL/GenBank/DDBJ databases">
        <authorList>
            <person name="Ou C."/>
        </authorList>
    </citation>
    <scope>NUCLEOTIDE SEQUENCE [LARGE SCALE GENOMIC DNA]</scope>
    <source>
        <strain evidence="5">S2</strain>
        <tissue evidence="5">Leaf</tissue>
    </source>
</reference>
<feature type="transmembrane region" description="Helical" evidence="3">
    <location>
        <begin position="121"/>
        <end position="140"/>
    </location>
</feature>
<comment type="similarity">
    <text evidence="2">Belongs to the HAK/KUP transporter (TC 2.A.72.3) family.</text>
</comment>
<feature type="domain" description="K+ potassium transporter integral membrane" evidence="4">
    <location>
        <begin position="150"/>
        <end position="214"/>
    </location>
</feature>
<dbReference type="AlphaFoldDB" id="A0A5N5IBY2"/>
<dbReference type="PANTHER" id="PTHR30540:SF95">
    <property type="entry name" value="POTASSIUM TRANSPORTER 10"/>
    <property type="match status" value="1"/>
</dbReference>
<evidence type="ECO:0000313" key="6">
    <source>
        <dbReference type="Proteomes" id="UP000327157"/>
    </source>
</evidence>
<keyword evidence="3" id="KW-0472">Membrane</keyword>
<proteinExistence type="inferred from homology"/>
<dbReference type="InterPro" id="IPR053951">
    <property type="entry name" value="K_trans_N"/>
</dbReference>
<keyword evidence="3" id="KW-0812">Transmembrane</keyword>
<protein>
    <submittedName>
        <fullName evidence="5">Potassium transporter 10-like</fullName>
    </submittedName>
</protein>
<sequence>MDCIFNWERSFGRAALLRKLSHWLETRCSVGTVLQLAFQSLGVVYGDLGTSPFSCKLILLMVAGGTFALYSLLCRHAKIKTVPNQDHSDKELTTFSSSTFGEKSFAECTKRWLEGHAVMQNILLILVLIGSCAVIGNGILTPARSFFWTGVLIVIVLTFVVEGTYFSAILPKINQGGWVPLVLTLAFFIVMYGWHYGTVIRYEIEIHSKVSMAWLLGLGPSLGLVRSPRRGAVPCKAYWTPKLPHVPLFVRYGYKDDHKRDDEFEKKLFDNLFTFLLNQDATWNNHSANADLSIASVCSLEPDDSPSKQLVELDGIEFLNRCRDAGVVHILGNTVVNGRGRSNFFRRVAIDYLYAFLRKTCRGNSALFNVPHESFLSVGQIFYV</sequence>
<keyword evidence="6" id="KW-1185">Reference proteome</keyword>
<comment type="subcellular location">
    <subcellularLocation>
        <location evidence="1">Cell membrane</location>
        <topology evidence="1">Multi-pass membrane protein</topology>
    </subcellularLocation>
</comment>
<evidence type="ECO:0000256" key="3">
    <source>
        <dbReference type="SAM" id="Phobius"/>
    </source>
</evidence>
<dbReference type="OrthoDB" id="504708at2759"/>
<keyword evidence="3" id="KW-1133">Transmembrane helix</keyword>
<dbReference type="GO" id="GO:0005886">
    <property type="term" value="C:plasma membrane"/>
    <property type="evidence" value="ECO:0007669"/>
    <property type="project" value="UniProtKB-SubCell"/>
</dbReference>
<evidence type="ECO:0000256" key="1">
    <source>
        <dbReference type="ARBA" id="ARBA00004651"/>
    </source>
</evidence>
<dbReference type="GO" id="GO:0015079">
    <property type="term" value="F:potassium ion transmembrane transporter activity"/>
    <property type="evidence" value="ECO:0007669"/>
    <property type="project" value="InterPro"/>
</dbReference>
<feature type="transmembrane region" description="Helical" evidence="3">
    <location>
        <begin position="177"/>
        <end position="194"/>
    </location>
</feature>
<feature type="transmembrane region" description="Helical" evidence="3">
    <location>
        <begin position="146"/>
        <end position="170"/>
    </location>
</feature>
<accession>A0A5N5IBY2</accession>
<dbReference type="Proteomes" id="UP000327157">
    <property type="component" value="Unassembled WGS sequence"/>
</dbReference>
<evidence type="ECO:0000259" key="4">
    <source>
        <dbReference type="Pfam" id="PF02705"/>
    </source>
</evidence>
<comment type="caution">
    <text evidence="5">The sequence shown here is derived from an EMBL/GenBank/DDBJ whole genome shotgun (WGS) entry which is preliminary data.</text>
</comment>
<dbReference type="Pfam" id="PF02705">
    <property type="entry name" value="K_trans"/>
    <property type="match status" value="1"/>
</dbReference>
<feature type="transmembrane region" description="Helical" evidence="3">
    <location>
        <begin position="57"/>
        <end position="74"/>
    </location>
</feature>
<dbReference type="PANTHER" id="PTHR30540">
    <property type="entry name" value="OSMOTIC STRESS POTASSIUM TRANSPORTER"/>
    <property type="match status" value="1"/>
</dbReference>
<dbReference type="EMBL" id="SMOL01000002">
    <property type="protein sequence ID" value="KAB2637676.1"/>
    <property type="molecule type" value="Genomic_DNA"/>
</dbReference>
<dbReference type="InterPro" id="IPR003855">
    <property type="entry name" value="K+_transporter"/>
</dbReference>
<organism evidence="5 6">
    <name type="scientific">Pyrus ussuriensis x Pyrus communis</name>
    <dbReference type="NCBI Taxonomy" id="2448454"/>
    <lineage>
        <taxon>Eukaryota</taxon>
        <taxon>Viridiplantae</taxon>
        <taxon>Streptophyta</taxon>
        <taxon>Embryophyta</taxon>
        <taxon>Tracheophyta</taxon>
        <taxon>Spermatophyta</taxon>
        <taxon>Magnoliopsida</taxon>
        <taxon>eudicotyledons</taxon>
        <taxon>Gunneridae</taxon>
        <taxon>Pentapetalae</taxon>
        <taxon>rosids</taxon>
        <taxon>fabids</taxon>
        <taxon>Rosales</taxon>
        <taxon>Rosaceae</taxon>
        <taxon>Amygdaloideae</taxon>
        <taxon>Maleae</taxon>
        <taxon>Pyrus</taxon>
    </lineage>
</organism>
<gene>
    <name evidence="5" type="ORF">D8674_036526</name>
</gene>
<evidence type="ECO:0000256" key="2">
    <source>
        <dbReference type="ARBA" id="ARBA00008440"/>
    </source>
</evidence>
<evidence type="ECO:0000313" key="5">
    <source>
        <dbReference type="EMBL" id="KAB2637676.1"/>
    </source>
</evidence>
<reference evidence="5 6" key="2">
    <citation type="submission" date="2019-11" db="EMBL/GenBank/DDBJ databases">
        <title>A de novo genome assembly of a pear dwarfing rootstock.</title>
        <authorList>
            <person name="Wang F."/>
            <person name="Wang J."/>
            <person name="Li S."/>
            <person name="Zhang Y."/>
            <person name="Fang M."/>
            <person name="Ma L."/>
            <person name="Zhao Y."/>
            <person name="Jiang S."/>
        </authorList>
    </citation>
    <scope>NUCLEOTIDE SEQUENCE [LARGE SCALE GENOMIC DNA]</scope>
    <source>
        <strain evidence="5">S2</strain>
        <tissue evidence="5">Leaf</tissue>
    </source>
</reference>
<name>A0A5N5IBY2_9ROSA</name>